<dbReference type="EMBL" id="AAHK01002048">
    <property type="protein sequence ID" value="EAN83425.1"/>
    <property type="molecule type" value="Genomic_DNA"/>
</dbReference>
<proteinExistence type="predicted"/>
<reference evidence="2 3" key="1">
    <citation type="journal article" date="2005" name="Science">
        <title>The genome sequence of Trypanosoma cruzi, etiologic agent of Chagas disease.</title>
        <authorList>
            <person name="El-Sayed N.M."/>
            <person name="Myler P.J."/>
            <person name="Bartholomeu D.C."/>
            <person name="Nilsson D."/>
            <person name="Aggarwal G."/>
            <person name="Tran A.N."/>
            <person name="Ghedin E."/>
            <person name="Worthey E.A."/>
            <person name="Delcher A.L."/>
            <person name="Blandin G."/>
            <person name="Westenberger S.J."/>
            <person name="Caler E."/>
            <person name="Cerqueira G.C."/>
            <person name="Branche C."/>
            <person name="Haas B."/>
            <person name="Anupama A."/>
            <person name="Arner E."/>
            <person name="Aslund L."/>
            <person name="Attipoe P."/>
            <person name="Bontempi E."/>
            <person name="Bringaud F."/>
            <person name="Burton P."/>
            <person name="Cadag E."/>
            <person name="Campbell D.A."/>
            <person name="Carrington M."/>
            <person name="Crabtree J."/>
            <person name="Darban H."/>
            <person name="da Silveira J.F."/>
            <person name="de Jong P."/>
            <person name="Edwards K."/>
            <person name="Englund P.T."/>
            <person name="Fazelina G."/>
            <person name="Feldblyum T."/>
            <person name="Ferella M."/>
            <person name="Frasch A.C."/>
            <person name="Gull K."/>
            <person name="Horn D."/>
            <person name="Hou L."/>
            <person name="Huang Y."/>
            <person name="Kindlund E."/>
            <person name="Klingbeil M."/>
            <person name="Kluge S."/>
            <person name="Koo H."/>
            <person name="Lacerda D."/>
            <person name="Levin M.J."/>
            <person name="Lorenzi H."/>
            <person name="Louie T."/>
            <person name="Machado C.R."/>
            <person name="McCulloch R."/>
            <person name="McKenna A."/>
            <person name="Mizuno Y."/>
            <person name="Mottram J.C."/>
            <person name="Nelson S."/>
            <person name="Ochaya S."/>
            <person name="Osoegawa K."/>
            <person name="Pai G."/>
            <person name="Parsons M."/>
            <person name="Pentony M."/>
            <person name="Pettersson U."/>
            <person name="Pop M."/>
            <person name="Ramirez J.L."/>
            <person name="Rinta J."/>
            <person name="Robertson L."/>
            <person name="Salzberg S.L."/>
            <person name="Sanchez D.O."/>
            <person name="Seyler A."/>
            <person name="Sharma R."/>
            <person name="Shetty J."/>
            <person name="Simpson A.J."/>
            <person name="Sisk E."/>
            <person name="Tammi M.T."/>
            <person name="Tarleton R."/>
            <person name="Teixeira S."/>
            <person name="Van Aken S."/>
            <person name="Vogt C."/>
            <person name="Ward P.N."/>
            <person name="Wickstead B."/>
            <person name="Wortman J."/>
            <person name="White O."/>
            <person name="Fraser C.M."/>
            <person name="Stuart K.D."/>
            <person name="Andersson B."/>
        </authorList>
    </citation>
    <scope>NUCLEOTIDE SEQUENCE [LARGE SCALE GENOMIC DNA]</scope>
    <source>
        <strain evidence="2 3">CL Brener</strain>
    </source>
</reference>
<protein>
    <submittedName>
        <fullName evidence="2">Uncharacterized protein</fullName>
    </submittedName>
</protein>
<dbReference type="Proteomes" id="UP000002296">
    <property type="component" value="Unassembled WGS sequence"/>
</dbReference>
<feature type="region of interest" description="Disordered" evidence="1">
    <location>
        <begin position="389"/>
        <end position="408"/>
    </location>
</feature>
<dbReference type="GeneID" id="3534952"/>
<evidence type="ECO:0000313" key="2">
    <source>
        <dbReference type="EMBL" id="EAN83425.1"/>
    </source>
</evidence>
<dbReference type="RefSeq" id="XP_805276.1">
    <property type="nucleotide sequence ID" value="XM_800183.1"/>
</dbReference>
<sequence>MRGRRNQTQVNNEEEEKSKMGSWDSRATCESCTLCCFFGGGGGLECLMSCVVLQSLFFFFFPCERVTAKERRRKKGRGDKQNGWEEEAFGCVACFPPVFVSACVCASVGRMLHGSLPSLASLRYRRPYWMLFLKDVDNWKIYTVIQQPDHQRTEMLYQAWLGGLDRPYTRPKCMANQPLWLSKKRHILRKDRLDGPETPLEKYVLEWHKRFHSFQGTERPTVDDLHTALDLVERPLDLSYAFQLLNQCRNVNNIRFAKDTFLVFLEACLRVDRKDCALYATENAEALGFWHIEEDYRRYLRGEQSWYRLSPLDNMYYPLEENVKLNAGRSPPSSAAVAEGDAEGTAEKTCFEAAAGAAAWSDDEGSMKAGSSREGMIVDDEIARLEAELAALEEEGTDGDDVKGPKGH</sequence>
<dbReference type="eggNOG" id="ENOG502QWG9">
    <property type="taxonomic scope" value="Eukaryota"/>
</dbReference>
<dbReference type="SMR" id="Q4CT24"/>
<dbReference type="PaxDb" id="353153-Q4CT24"/>
<organism evidence="2 3">
    <name type="scientific">Trypanosoma cruzi (strain CL Brener)</name>
    <dbReference type="NCBI Taxonomy" id="353153"/>
    <lineage>
        <taxon>Eukaryota</taxon>
        <taxon>Discoba</taxon>
        <taxon>Euglenozoa</taxon>
        <taxon>Kinetoplastea</taxon>
        <taxon>Metakinetoplastina</taxon>
        <taxon>Trypanosomatida</taxon>
        <taxon>Trypanosomatidae</taxon>
        <taxon>Trypanosoma</taxon>
        <taxon>Schizotrypanum</taxon>
    </lineage>
</organism>
<accession>Q4CT24</accession>
<comment type="caution">
    <text evidence="2">The sequence shown here is derived from an EMBL/GenBank/DDBJ whole genome shotgun (WGS) entry which is preliminary data.</text>
</comment>
<dbReference type="InParanoid" id="Q4CT24"/>
<evidence type="ECO:0000256" key="1">
    <source>
        <dbReference type="SAM" id="MobiDB-lite"/>
    </source>
</evidence>
<gene>
    <name evidence="2" type="ORF">Tc00.1047053509945.20</name>
</gene>
<keyword evidence="3" id="KW-1185">Reference proteome</keyword>
<name>Q4CT24_TRYCC</name>
<dbReference type="KEGG" id="tcr:509945.20"/>
<dbReference type="AlphaFoldDB" id="Q4CT24"/>
<evidence type="ECO:0000313" key="3">
    <source>
        <dbReference type="Proteomes" id="UP000002296"/>
    </source>
</evidence>
<dbReference type="STRING" id="353153.Q4CT24"/>